<evidence type="ECO:0000256" key="4">
    <source>
        <dbReference type="ARBA" id="ARBA00022527"/>
    </source>
</evidence>
<comment type="catalytic activity">
    <reaction evidence="11">
        <text>L-seryl-[protein] + ATP = O-phospho-L-seryl-[protein] + ADP + H(+)</text>
        <dbReference type="Rhea" id="RHEA:17989"/>
        <dbReference type="Rhea" id="RHEA-COMP:9863"/>
        <dbReference type="Rhea" id="RHEA-COMP:11604"/>
        <dbReference type="ChEBI" id="CHEBI:15378"/>
        <dbReference type="ChEBI" id="CHEBI:29999"/>
        <dbReference type="ChEBI" id="CHEBI:30616"/>
        <dbReference type="ChEBI" id="CHEBI:83421"/>
        <dbReference type="ChEBI" id="CHEBI:456216"/>
        <dbReference type="EC" id="2.7.11.17"/>
    </reaction>
</comment>
<dbReference type="GO" id="GO:0005516">
    <property type="term" value="F:calmodulin binding"/>
    <property type="evidence" value="ECO:0007669"/>
    <property type="project" value="UniProtKB-KW"/>
</dbReference>
<feature type="compositionally biased region" description="Polar residues" evidence="13">
    <location>
        <begin position="60"/>
        <end position="75"/>
    </location>
</feature>
<keyword evidence="7 15" id="KW-0418">Kinase</keyword>
<keyword evidence="6 12" id="KW-0547">Nucleotide-binding</keyword>
<dbReference type="Gene3D" id="1.10.510.10">
    <property type="entry name" value="Transferase(Phosphotransferase) domain 1"/>
    <property type="match status" value="1"/>
</dbReference>
<evidence type="ECO:0000256" key="13">
    <source>
        <dbReference type="SAM" id="MobiDB-lite"/>
    </source>
</evidence>
<feature type="domain" description="Protein kinase" evidence="14">
    <location>
        <begin position="289"/>
        <end position="568"/>
    </location>
</feature>
<evidence type="ECO:0000256" key="10">
    <source>
        <dbReference type="ARBA" id="ARBA00047307"/>
    </source>
</evidence>
<dbReference type="PANTHER" id="PTHR43895">
    <property type="entry name" value="CALCIUM/CALMODULIN-DEPENDENT PROTEIN KINASE KINASE-RELATED"/>
    <property type="match status" value="1"/>
</dbReference>
<keyword evidence="16" id="KW-1185">Reference proteome</keyword>
<feature type="compositionally biased region" description="Low complexity" evidence="13">
    <location>
        <begin position="121"/>
        <end position="156"/>
    </location>
</feature>
<dbReference type="InterPro" id="IPR017441">
    <property type="entry name" value="Protein_kinase_ATP_BS"/>
</dbReference>
<evidence type="ECO:0000256" key="8">
    <source>
        <dbReference type="ARBA" id="ARBA00022840"/>
    </source>
</evidence>
<dbReference type="GO" id="GO:0005524">
    <property type="term" value="F:ATP binding"/>
    <property type="evidence" value="ECO:0007669"/>
    <property type="project" value="UniProtKB-UniRule"/>
</dbReference>
<dbReference type="Gene3D" id="3.30.200.20">
    <property type="entry name" value="Phosphorylase Kinase, domain 1"/>
    <property type="match status" value="1"/>
</dbReference>
<evidence type="ECO:0000256" key="1">
    <source>
        <dbReference type="ARBA" id="ARBA00004496"/>
    </source>
</evidence>
<dbReference type="FunFam" id="1.10.510.10:FF:000571">
    <property type="entry name" value="Maternal embryonic leucine zipper kinase"/>
    <property type="match status" value="1"/>
</dbReference>
<dbReference type="EMBL" id="LJIJ01000398">
    <property type="protein sequence ID" value="ODM97897.1"/>
    <property type="molecule type" value="Genomic_DNA"/>
</dbReference>
<dbReference type="PROSITE" id="PS00108">
    <property type="entry name" value="PROTEIN_KINASE_ST"/>
    <property type="match status" value="1"/>
</dbReference>
<evidence type="ECO:0000256" key="12">
    <source>
        <dbReference type="PROSITE-ProRule" id="PRU10141"/>
    </source>
</evidence>
<keyword evidence="8 12" id="KW-0067">ATP-binding</keyword>
<dbReference type="STRING" id="48709.A0A1D2MXY9"/>
<name>A0A1D2MXY9_ORCCI</name>
<feature type="compositionally biased region" description="Low complexity" evidence="13">
    <location>
        <begin position="76"/>
        <end position="85"/>
    </location>
</feature>
<dbReference type="CDD" id="cd14118">
    <property type="entry name" value="STKc_CAMKK"/>
    <property type="match status" value="1"/>
</dbReference>
<dbReference type="OMA" id="SEIMEWC"/>
<dbReference type="GO" id="GO:0004683">
    <property type="term" value="F:calcium/calmodulin-dependent protein kinase activity"/>
    <property type="evidence" value="ECO:0007669"/>
    <property type="project" value="UniProtKB-EC"/>
</dbReference>
<reference evidence="15 16" key="1">
    <citation type="journal article" date="2016" name="Genome Biol. Evol.">
        <title>Gene Family Evolution Reflects Adaptation to Soil Environmental Stressors in the Genome of the Collembolan Orchesella cincta.</title>
        <authorList>
            <person name="Faddeeva-Vakhrusheva A."/>
            <person name="Derks M.F."/>
            <person name="Anvar S.Y."/>
            <person name="Agamennone V."/>
            <person name="Suring W."/>
            <person name="Smit S."/>
            <person name="van Straalen N.M."/>
            <person name="Roelofs D."/>
        </authorList>
    </citation>
    <scope>NUCLEOTIDE SEQUENCE [LARGE SCALE GENOMIC DNA]</scope>
    <source>
        <tissue evidence="15">Mixed pool</tissue>
    </source>
</reference>
<dbReference type="Pfam" id="PF00069">
    <property type="entry name" value="Pkinase"/>
    <property type="match status" value="1"/>
</dbReference>
<keyword evidence="4" id="KW-0723">Serine/threonine-protein kinase</keyword>
<keyword evidence="5" id="KW-0808">Transferase</keyword>
<evidence type="ECO:0000256" key="2">
    <source>
        <dbReference type="ARBA" id="ARBA00012434"/>
    </source>
</evidence>
<evidence type="ECO:0000259" key="14">
    <source>
        <dbReference type="PROSITE" id="PS50011"/>
    </source>
</evidence>
<feature type="region of interest" description="Disordered" evidence="13">
    <location>
        <begin position="620"/>
        <end position="654"/>
    </location>
</feature>
<dbReference type="Proteomes" id="UP000094527">
    <property type="component" value="Unassembled WGS sequence"/>
</dbReference>
<evidence type="ECO:0000256" key="5">
    <source>
        <dbReference type="ARBA" id="ARBA00022679"/>
    </source>
</evidence>
<protein>
    <recommendedName>
        <fullName evidence="2">calcium/calmodulin-dependent protein kinase</fullName>
        <ecNumber evidence="2">2.7.11.17</ecNumber>
    </recommendedName>
</protein>
<dbReference type="OrthoDB" id="68483at2759"/>
<feature type="compositionally biased region" description="Polar residues" evidence="13">
    <location>
        <begin position="631"/>
        <end position="654"/>
    </location>
</feature>
<dbReference type="PROSITE" id="PS00107">
    <property type="entry name" value="PROTEIN_KINASE_ATP"/>
    <property type="match status" value="1"/>
</dbReference>
<dbReference type="SMART" id="SM00220">
    <property type="entry name" value="S_TKc"/>
    <property type="match status" value="1"/>
</dbReference>
<dbReference type="GO" id="GO:0005634">
    <property type="term" value="C:nucleus"/>
    <property type="evidence" value="ECO:0007669"/>
    <property type="project" value="UniProtKB-ARBA"/>
</dbReference>
<evidence type="ECO:0000256" key="6">
    <source>
        <dbReference type="ARBA" id="ARBA00022741"/>
    </source>
</evidence>
<evidence type="ECO:0000256" key="9">
    <source>
        <dbReference type="ARBA" id="ARBA00022860"/>
    </source>
</evidence>
<gene>
    <name evidence="15" type="ORF">Ocin01_08780</name>
</gene>
<organism evidence="15 16">
    <name type="scientific">Orchesella cincta</name>
    <name type="common">Springtail</name>
    <name type="synonym">Podura cincta</name>
    <dbReference type="NCBI Taxonomy" id="48709"/>
    <lineage>
        <taxon>Eukaryota</taxon>
        <taxon>Metazoa</taxon>
        <taxon>Ecdysozoa</taxon>
        <taxon>Arthropoda</taxon>
        <taxon>Hexapoda</taxon>
        <taxon>Collembola</taxon>
        <taxon>Entomobryomorpha</taxon>
        <taxon>Entomobryoidea</taxon>
        <taxon>Orchesellidae</taxon>
        <taxon>Orchesellinae</taxon>
        <taxon>Orchesella</taxon>
    </lineage>
</organism>
<evidence type="ECO:0000256" key="3">
    <source>
        <dbReference type="ARBA" id="ARBA00022490"/>
    </source>
</evidence>
<dbReference type="PROSITE" id="PS50011">
    <property type="entry name" value="PROTEIN_KINASE_DOM"/>
    <property type="match status" value="1"/>
</dbReference>
<dbReference type="InterPro" id="IPR000719">
    <property type="entry name" value="Prot_kinase_dom"/>
</dbReference>
<dbReference type="EC" id="2.7.11.17" evidence="2"/>
<dbReference type="GO" id="GO:0061762">
    <property type="term" value="P:CAMKK-AMPK signaling cascade"/>
    <property type="evidence" value="ECO:0007669"/>
    <property type="project" value="TreeGrafter"/>
</dbReference>
<evidence type="ECO:0000313" key="16">
    <source>
        <dbReference type="Proteomes" id="UP000094527"/>
    </source>
</evidence>
<sequence length="654" mass="70824">MFTNCPKVQKQPNCCNASNSGGGGGGAIVGKDVGVGVGVGGMSARRATIAGGPTSHETRLQQLKRNSSREQQQSLTGGNTNTTTTAPMNACSNVVGSSTTCPGSNATSISASNCIMKSNVGNSSSSSSIIPSTTSTATTSNVSSSSLTCSGSSSGVEATTTEKRNASQEAPAPVSRQEVAGCSSSSGTVTNNNASSSLIHASSTMMSGYGPGVGMNVSKSPQLPQKTPPIAMSRGTGDFSRRPIYPNFPFSPFTSPGTSPYLGRRRQQFRESQRVSVEQVGDNVQLNQYKLMHPIGQGSYGIVKLAYNEEDDEYYAMKILSKKKLLQKAGHFGRMAPSRKPSGKTAPENPLTRVYREVAVLKKLDHPNVVKLVEVLDDPTEDTLYLVFELLEKGEVLEVPTSNPLSEDKAWKYFRDVVLGLEYLHYQKIIHRDIKPSNLLVSDDDRIKIADFGVCNEFNREDDAILTSTSGTPAFVAPEALANPKGSYSGKMADIWQLGVTLYALVYGQIPFNDGNILKLYDKIQHDELQFPAKPEASPLLKDMLSKMLHKDPQKRITLPEVKVHDWVTRSCENPLPTEDENCLAYVEVTDDDIMNCVRSIPKLDTLILVKTMLKNHSFQHPFKRGDSKGSKNSLHVNGRSHSAPSSYNSFFEG</sequence>
<keyword evidence="9" id="KW-0112">Calmodulin-binding</keyword>
<feature type="region of interest" description="Disordered" evidence="13">
    <location>
        <begin position="121"/>
        <end position="194"/>
    </location>
</feature>
<dbReference type="GO" id="GO:0005737">
    <property type="term" value="C:cytoplasm"/>
    <property type="evidence" value="ECO:0007669"/>
    <property type="project" value="UniProtKB-SubCell"/>
</dbReference>
<feature type="compositionally biased region" description="Polar residues" evidence="13">
    <location>
        <begin position="182"/>
        <end position="194"/>
    </location>
</feature>
<dbReference type="FunFam" id="3.30.200.20:FF:000429">
    <property type="entry name" value="Calcium/calmodulin-dependent protein kinase kinase"/>
    <property type="match status" value="1"/>
</dbReference>
<dbReference type="InterPro" id="IPR008271">
    <property type="entry name" value="Ser/Thr_kinase_AS"/>
</dbReference>
<comment type="subcellular location">
    <subcellularLocation>
        <location evidence="1">Cytoplasm</location>
    </subcellularLocation>
</comment>
<evidence type="ECO:0000313" key="15">
    <source>
        <dbReference type="EMBL" id="ODM97897.1"/>
    </source>
</evidence>
<evidence type="ECO:0000256" key="7">
    <source>
        <dbReference type="ARBA" id="ARBA00022777"/>
    </source>
</evidence>
<proteinExistence type="predicted"/>
<evidence type="ECO:0000256" key="11">
    <source>
        <dbReference type="ARBA" id="ARBA00047430"/>
    </source>
</evidence>
<dbReference type="PANTHER" id="PTHR43895:SF164">
    <property type="entry name" value="CALCIUM_CALMODULIN-DEPENDENT PROTEIN KINASE KINASE"/>
    <property type="match status" value="1"/>
</dbReference>
<dbReference type="AlphaFoldDB" id="A0A1D2MXY9"/>
<comment type="catalytic activity">
    <reaction evidence="10">
        <text>L-threonyl-[protein] + ATP = O-phospho-L-threonyl-[protein] + ADP + H(+)</text>
        <dbReference type="Rhea" id="RHEA:46608"/>
        <dbReference type="Rhea" id="RHEA-COMP:11060"/>
        <dbReference type="Rhea" id="RHEA-COMP:11605"/>
        <dbReference type="ChEBI" id="CHEBI:15378"/>
        <dbReference type="ChEBI" id="CHEBI:30013"/>
        <dbReference type="ChEBI" id="CHEBI:30616"/>
        <dbReference type="ChEBI" id="CHEBI:61977"/>
        <dbReference type="ChEBI" id="CHEBI:456216"/>
        <dbReference type="EC" id="2.7.11.17"/>
    </reaction>
</comment>
<keyword evidence="3" id="KW-0963">Cytoplasm</keyword>
<feature type="binding site" evidence="12">
    <location>
        <position position="318"/>
    </location>
    <ligand>
        <name>ATP</name>
        <dbReference type="ChEBI" id="CHEBI:30616"/>
    </ligand>
</feature>
<dbReference type="InterPro" id="IPR011009">
    <property type="entry name" value="Kinase-like_dom_sf"/>
</dbReference>
<feature type="region of interest" description="Disordered" evidence="13">
    <location>
        <begin position="47"/>
        <end position="87"/>
    </location>
</feature>
<accession>A0A1D2MXY9</accession>
<dbReference type="SUPFAM" id="SSF56112">
    <property type="entry name" value="Protein kinase-like (PK-like)"/>
    <property type="match status" value="1"/>
</dbReference>
<comment type="caution">
    <text evidence="15">The sequence shown here is derived from an EMBL/GenBank/DDBJ whole genome shotgun (WGS) entry which is preliminary data.</text>
</comment>